<feature type="transmembrane region" description="Helical" evidence="1">
    <location>
        <begin position="677"/>
        <end position="696"/>
    </location>
</feature>
<evidence type="ECO:0000313" key="4">
    <source>
        <dbReference type="Proteomes" id="UP001597497"/>
    </source>
</evidence>
<feature type="transmembrane region" description="Helical" evidence="1">
    <location>
        <begin position="31"/>
        <end position="48"/>
    </location>
</feature>
<name>A0ABW5REN4_9BACL</name>
<keyword evidence="4" id="KW-1185">Reference proteome</keyword>
<dbReference type="SMART" id="SM00460">
    <property type="entry name" value="TGc"/>
    <property type="match status" value="1"/>
</dbReference>
<keyword evidence="1" id="KW-0472">Membrane</keyword>
<dbReference type="InterPro" id="IPR038765">
    <property type="entry name" value="Papain-like_cys_pep_sf"/>
</dbReference>
<organism evidence="3 4">
    <name type="scientific">Marinicrinis sediminis</name>
    <dbReference type="NCBI Taxonomy" id="1652465"/>
    <lineage>
        <taxon>Bacteria</taxon>
        <taxon>Bacillati</taxon>
        <taxon>Bacillota</taxon>
        <taxon>Bacilli</taxon>
        <taxon>Bacillales</taxon>
        <taxon>Paenibacillaceae</taxon>
    </lineage>
</organism>
<keyword evidence="1" id="KW-0812">Transmembrane</keyword>
<dbReference type="InterPro" id="IPR002931">
    <property type="entry name" value="Transglutaminase-like"/>
</dbReference>
<sequence>MKPSVPSPDKAIFGRRRVMAPYRVLFSMKGMLRWLIAGCLLGCIYTWLKTLQVQWMHTEVYILQPFMLAAGVFAALRMLVDSVAVRICGYVLTGLLLIVSYFEPHSAFQEAVWSDLFHVYVQDAGFLLHGELGLVSGQGKTLLFFIGLVLMIEALYYLTIVKHSVSWFVAFLVSYVAVFQLLTGADVRWEAAGTVALGLSLLSLTRLLQFYDEGKHPSHSMLTCSAIWLVVMLGLTGGTLIVSHALTTGYEGQSKVMDLDTLMEKAGWITPGHLSTDSLPALSGYDQDDRQLGQSLVPDHTSVFVAKTPHVTYWRGQSRALYSGKGWLNDGETGEAASKPFESANFNGMAYAAGGEEIFQQTIQMREGHATTVLFAGGPAVQAEATEDEELAAVYYDSVSQAWLSATSAVSDYAVTVAASSRNGSLVPALLREDSLYVFPRPGFLSAREQRVYTQLPEGLPVRVAELAREWTKESESEEMSILLLLRELSARYSYRMTGSERPPKDMDFVDHFLFEQQWGYCDHFSTTFAVMLRTLGMPTRWVKGYGAGEVIAAPTDETDTFEVEVRQADAHSWVEVYVAGTGWIGLNPTPARSDHPVWASLSGEPSSSETKRWSTADVFTSVQAWAGEWSQASMLGRSWLRHLSAEEAGSWAQAASGRLQALPMLPDVSENRRISVAWILGIGLLLLLIVMAIAWRFGYPLRARGWQWWQRGVPVHPGRSPEQAVMCQLDRRWQRIFRRLGARNDGETLRDYASRISSKRPELEDRLRAWVQFDERFRYQERAPMRSRQEDVRQMTRLYDSLFSNSSYFS</sequence>
<dbReference type="EMBL" id="JBHUMM010000045">
    <property type="protein sequence ID" value="MFD2673531.1"/>
    <property type="molecule type" value="Genomic_DNA"/>
</dbReference>
<evidence type="ECO:0000313" key="3">
    <source>
        <dbReference type="EMBL" id="MFD2673531.1"/>
    </source>
</evidence>
<dbReference type="SUPFAM" id="SSF54001">
    <property type="entry name" value="Cysteine proteinases"/>
    <property type="match status" value="1"/>
</dbReference>
<evidence type="ECO:0000256" key="1">
    <source>
        <dbReference type="SAM" id="Phobius"/>
    </source>
</evidence>
<comment type="caution">
    <text evidence="3">The sequence shown here is derived from an EMBL/GenBank/DDBJ whole genome shotgun (WGS) entry which is preliminary data.</text>
</comment>
<feature type="domain" description="Transglutaminase-like" evidence="2">
    <location>
        <begin position="514"/>
        <end position="591"/>
    </location>
</feature>
<reference evidence="4" key="1">
    <citation type="journal article" date="2019" name="Int. J. Syst. Evol. Microbiol.">
        <title>The Global Catalogue of Microorganisms (GCM) 10K type strain sequencing project: providing services to taxonomists for standard genome sequencing and annotation.</title>
        <authorList>
            <consortium name="The Broad Institute Genomics Platform"/>
            <consortium name="The Broad Institute Genome Sequencing Center for Infectious Disease"/>
            <person name="Wu L."/>
            <person name="Ma J."/>
        </authorList>
    </citation>
    <scope>NUCLEOTIDE SEQUENCE [LARGE SCALE GENOMIC DNA]</scope>
    <source>
        <strain evidence="4">KCTC 33676</strain>
    </source>
</reference>
<accession>A0ABW5REN4</accession>
<feature type="transmembrane region" description="Helical" evidence="1">
    <location>
        <begin position="60"/>
        <end position="76"/>
    </location>
</feature>
<keyword evidence="1" id="KW-1133">Transmembrane helix</keyword>
<evidence type="ECO:0000259" key="2">
    <source>
        <dbReference type="SMART" id="SM00460"/>
    </source>
</evidence>
<dbReference type="Proteomes" id="UP001597497">
    <property type="component" value="Unassembled WGS sequence"/>
</dbReference>
<dbReference type="Gene3D" id="3.10.620.30">
    <property type="match status" value="1"/>
</dbReference>
<feature type="transmembrane region" description="Helical" evidence="1">
    <location>
        <begin position="83"/>
        <end position="102"/>
    </location>
</feature>
<protein>
    <submittedName>
        <fullName evidence="3">DUF4129 domain-containing transglutaminase family protein</fullName>
    </submittedName>
</protein>
<feature type="transmembrane region" description="Helical" evidence="1">
    <location>
        <begin position="141"/>
        <end position="158"/>
    </location>
</feature>
<proteinExistence type="predicted"/>
<dbReference type="RefSeq" id="WP_379931120.1">
    <property type="nucleotide sequence ID" value="NZ_JBHUMM010000045.1"/>
</dbReference>
<feature type="transmembrane region" description="Helical" evidence="1">
    <location>
        <begin position="189"/>
        <end position="208"/>
    </location>
</feature>
<gene>
    <name evidence="3" type="ORF">ACFSUC_18440</name>
</gene>
<dbReference type="PANTHER" id="PTHR42736">
    <property type="entry name" value="PROTEIN-GLUTAMINE GAMMA-GLUTAMYLTRANSFERASE"/>
    <property type="match status" value="1"/>
</dbReference>
<feature type="transmembrane region" description="Helical" evidence="1">
    <location>
        <begin position="220"/>
        <end position="246"/>
    </location>
</feature>
<dbReference type="InterPro" id="IPR052901">
    <property type="entry name" value="Bact_TGase-like"/>
</dbReference>
<feature type="transmembrane region" description="Helical" evidence="1">
    <location>
        <begin position="165"/>
        <end position="183"/>
    </location>
</feature>
<dbReference type="PANTHER" id="PTHR42736:SF1">
    <property type="entry name" value="PROTEIN-GLUTAMINE GAMMA-GLUTAMYLTRANSFERASE"/>
    <property type="match status" value="1"/>
</dbReference>
<dbReference type="Pfam" id="PF01841">
    <property type="entry name" value="Transglut_core"/>
    <property type="match status" value="1"/>
</dbReference>